<keyword evidence="2" id="KW-1185">Reference proteome</keyword>
<evidence type="ECO:0000313" key="1">
    <source>
        <dbReference type="EMBL" id="WBW50344.1"/>
    </source>
</evidence>
<reference evidence="1 2" key="1">
    <citation type="submission" date="2023-01" db="EMBL/GenBank/DDBJ databases">
        <authorList>
            <person name="Lee S.H."/>
            <person name="Jung H.S."/>
            <person name="Yun J.U."/>
        </authorList>
    </citation>
    <scope>NUCLEOTIDE SEQUENCE [LARGE SCALE GENOMIC DNA]</scope>
    <source>
        <strain evidence="1 2">CBA3646</strain>
    </source>
</reference>
<dbReference type="PANTHER" id="PTHR34374">
    <property type="entry name" value="LARGE RIBOSOMAL RNA SUBUNIT ACCUMULATION PROTEIN YCED HOMOLOG 1, CHLOROPLASTIC"/>
    <property type="match status" value="1"/>
</dbReference>
<protein>
    <submittedName>
        <fullName evidence="1">DUF177 domain-containing protein</fullName>
    </submittedName>
</protein>
<dbReference type="Pfam" id="PF02620">
    <property type="entry name" value="YceD"/>
    <property type="match status" value="1"/>
</dbReference>
<dbReference type="PANTHER" id="PTHR34374:SF1">
    <property type="entry name" value="LARGE RIBOSOMAL RNA SUBUNIT ACCUMULATION PROTEIN YCED HOMOLOG 1, CHLOROPLASTIC"/>
    <property type="match status" value="1"/>
</dbReference>
<dbReference type="RefSeq" id="WP_271191875.1">
    <property type="nucleotide sequence ID" value="NZ_CP115667.1"/>
</dbReference>
<name>A0ABY7QU79_9FIRM</name>
<dbReference type="InterPro" id="IPR003772">
    <property type="entry name" value="YceD"/>
</dbReference>
<sequence length="174" mass="19514">MRLTIKEFLAAPDQNLHFEGQLEANTTQYDTRGLEIVYPVHYDGVLTKLGNSLKLDLDVRYSLATHCDLCLKPMTTDVQGHMEAYALDSRFDDAFEDSDLDTFEIEDETIDVDDQVMALVITSQPLKTVCSDTCQGLCPQCGADLNLGPCGCDHEAVIDLRFEKLKNLFNDEEV</sequence>
<accession>A0ABY7QU79</accession>
<dbReference type="Proteomes" id="UP001210339">
    <property type="component" value="Chromosome"/>
</dbReference>
<dbReference type="EMBL" id="CP115667">
    <property type="protein sequence ID" value="WBW50344.1"/>
    <property type="molecule type" value="Genomic_DNA"/>
</dbReference>
<evidence type="ECO:0000313" key="2">
    <source>
        <dbReference type="Proteomes" id="UP001210339"/>
    </source>
</evidence>
<gene>
    <name evidence="1" type="ORF">O6R05_02040</name>
</gene>
<proteinExistence type="predicted"/>
<organism evidence="1 2">
    <name type="scientific">Peptoniphilus equinus</name>
    <dbReference type="NCBI Taxonomy" id="3016343"/>
    <lineage>
        <taxon>Bacteria</taxon>
        <taxon>Bacillati</taxon>
        <taxon>Bacillota</taxon>
        <taxon>Tissierellia</taxon>
        <taxon>Tissierellales</taxon>
        <taxon>Peptoniphilaceae</taxon>
        <taxon>Peptoniphilus</taxon>
    </lineage>
</organism>